<dbReference type="InterPro" id="IPR002223">
    <property type="entry name" value="Kunitz_BPTI"/>
</dbReference>
<evidence type="ECO:0000313" key="3">
    <source>
        <dbReference type="Proteomes" id="UP000504617"/>
    </source>
</evidence>
<dbReference type="SUPFAM" id="SSF57362">
    <property type="entry name" value="BPTI-like"/>
    <property type="match status" value="2"/>
</dbReference>
<dbReference type="Pfam" id="PF00095">
    <property type="entry name" value="WAP"/>
    <property type="match status" value="1"/>
</dbReference>
<feature type="domain" description="BPTI/Kunitz inhibitor" evidence="2">
    <location>
        <begin position="91"/>
        <end position="142"/>
    </location>
</feature>
<dbReference type="GO" id="GO:0004867">
    <property type="term" value="F:serine-type endopeptidase inhibitor activity"/>
    <property type="evidence" value="ECO:0007669"/>
    <property type="project" value="InterPro"/>
</dbReference>
<evidence type="ECO:0000313" key="4">
    <source>
        <dbReference type="RefSeq" id="XP_013910662.1"/>
    </source>
</evidence>
<dbReference type="GO" id="GO:0005576">
    <property type="term" value="C:extracellular region"/>
    <property type="evidence" value="ECO:0007669"/>
    <property type="project" value="InterPro"/>
</dbReference>
<dbReference type="Proteomes" id="UP000504617">
    <property type="component" value="Unplaced"/>
</dbReference>
<dbReference type="CDD" id="cd00109">
    <property type="entry name" value="Kunitz-type"/>
    <property type="match status" value="2"/>
</dbReference>
<dbReference type="InterPro" id="IPR036645">
    <property type="entry name" value="Elafin-like_sf"/>
</dbReference>
<evidence type="ECO:0000259" key="2">
    <source>
        <dbReference type="PROSITE" id="PS50279"/>
    </source>
</evidence>
<dbReference type="InterPro" id="IPR008197">
    <property type="entry name" value="WAP_dom"/>
</dbReference>
<dbReference type="InterPro" id="IPR036880">
    <property type="entry name" value="Kunitz_BPTI_sf"/>
</dbReference>
<reference evidence="4" key="1">
    <citation type="submission" date="2025-08" db="UniProtKB">
        <authorList>
            <consortium name="RefSeq"/>
        </authorList>
    </citation>
    <scope>IDENTIFICATION</scope>
    <source>
        <tissue evidence="4">Skeletal muscle</tissue>
    </source>
</reference>
<dbReference type="AlphaFoldDB" id="A0A6I9XA62"/>
<dbReference type="PANTHER" id="PTHR46751">
    <property type="entry name" value="EPPIN"/>
    <property type="match status" value="1"/>
</dbReference>
<dbReference type="PANTHER" id="PTHR46751:SF1">
    <property type="entry name" value="WAP FOUR-DISULFIDE CORE DOMAIN PROTEIN 6A"/>
    <property type="match status" value="1"/>
</dbReference>
<dbReference type="SUPFAM" id="SSF57256">
    <property type="entry name" value="Elafin-like"/>
    <property type="match status" value="1"/>
</dbReference>
<proteinExistence type="predicted"/>
<dbReference type="Gene3D" id="4.10.410.10">
    <property type="entry name" value="Pancreatic trypsin inhibitor Kunitz domain"/>
    <property type="match status" value="2"/>
</dbReference>
<dbReference type="OrthoDB" id="196393at2759"/>
<sequence length="155" mass="17723">MSYCLHDGNCPGADKCCSFGCTLRCMKPVTGYCQEPPEEGPCNKKTYRWFYDPKTGECKKFIFGGCGGNRNNFINKWTCQVVCRHKAEIDCSSVPKYIPSCRVPREAFFYNITTKSCQYYTDFGCGTNRNSYESLTGCQEFCEEAGWWTVIVLSW</sequence>
<dbReference type="Gene3D" id="4.10.75.10">
    <property type="entry name" value="Elafin-like"/>
    <property type="match status" value="1"/>
</dbReference>
<evidence type="ECO:0000256" key="1">
    <source>
        <dbReference type="ARBA" id="ARBA00023157"/>
    </source>
</evidence>
<dbReference type="RefSeq" id="XP_013910662.1">
    <property type="nucleotide sequence ID" value="XM_014055187.1"/>
</dbReference>
<keyword evidence="1" id="KW-1015">Disulfide bond</keyword>
<gene>
    <name evidence="4" type="primary">LOC106540148</name>
</gene>
<dbReference type="GeneID" id="106540148"/>
<protein>
    <submittedName>
        <fullName evidence="4">Boophilin-G2-like</fullName>
    </submittedName>
</protein>
<dbReference type="PRINTS" id="PR00759">
    <property type="entry name" value="BASICPTASE"/>
</dbReference>
<feature type="domain" description="BPTI/Kunitz inhibitor" evidence="2">
    <location>
        <begin position="33"/>
        <end position="83"/>
    </location>
</feature>
<dbReference type="SMART" id="SM00131">
    <property type="entry name" value="KU"/>
    <property type="match status" value="2"/>
</dbReference>
<dbReference type="Pfam" id="PF00014">
    <property type="entry name" value="Kunitz_BPTI"/>
    <property type="match status" value="2"/>
</dbReference>
<keyword evidence="3" id="KW-1185">Reference proteome</keyword>
<dbReference type="KEGG" id="tsr:106540148"/>
<dbReference type="InterPro" id="IPR051388">
    <property type="entry name" value="Serpin_venom_toxin"/>
</dbReference>
<name>A0A6I9XA62_9SAUR</name>
<dbReference type="PROSITE" id="PS00280">
    <property type="entry name" value="BPTI_KUNITZ_1"/>
    <property type="match status" value="1"/>
</dbReference>
<dbReference type="InterPro" id="IPR020901">
    <property type="entry name" value="Prtase_inh_Kunz-CS"/>
</dbReference>
<accession>A0A6I9XA62</accession>
<dbReference type="PROSITE" id="PS50279">
    <property type="entry name" value="BPTI_KUNITZ_2"/>
    <property type="match status" value="2"/>
</dbReference>
<organism evidence="3 4">
    <name type="scientific">Thamnophis sirtalis</name>
    <dbReference type="NCBI Taxonomy" id="35019"/>
    <lineage>
        <taxon>Eukaryota</taxon>
        <taxon>Metazoa</taxon>
        <taxon>Chordata</taxon>
        <taxon>Craniata</taxon>
        <taxon>Vertebrata</taxon>
        <taxon>Euteleostomi</taxon>
        <taxon>Lepidosauria</taxon>
        <taxon>Squamata</taxon>
        <taxon>Bifurcata</taxon>
        <taxon>Unidentata</taxon>
        <taxon>Episquamata</taxon>
        <taxon>Toxicofera</taxon>
        <taxon>Serpentes</taxon>
        <taxon>Colubroidea</taxon>
        <taxon>Colubridae</taxon>
        <taxon>Natricinae</taxon>
        <taxon>Thamnophis</taxon>
    </lineage>
</organism>